<gene>
    <name evidence="2" type="ORF">J07HQW2_03683</name>
</gene>
<evidence type="ECO:0000256" key="1">
    <source>
        <dbReference type="SAM" id="Phobius"/>
    </source>
</evidence>
<feature type="transmembrane region" description="Helical" evidence="1">
    <location>
        <begin position="70"/>
        <end position="88"/>
    </location>
</feature>
<protein>
    <submittedName>
        <fullName evidence="2">Uncharacterized protein</fullName>
    </submittedName>
</protein>
<keyword evidence="1" id="KW-1133">Transmembrane helix</keyword>
<name>U1PTR3_9EURY</name>
<keyword evidence="1" id="KW-0812">Transmembrane</keyword>
<reference evidence="2 3" key="1">
    <citation type="journal article" date="2013" name="PLoS ONE">
        <title>Assembly-driven community genomics of a hypersaline microbial ecosystem.</title>
        <authorList>
            <person name="Podell S."/>
            <person name="Ugalde J.A."/>
            <person name="Narasingarao P."/>
            <person name="Banfield J.F."/>
            <person name="Heidelberg K.B."/>
            <person name="Allen E.E."/>
        </authorList>
    </citation>
    <scope>NUCLEOTIDE SEQUENCE [LARGE SCALE GENOMIC DNA]</scope>
    <source>
        <strain evidence="3">J07HQW2</strain>
    </source>
</reference>
<evidence type="ECO:0000313" key="2">
    <source>
        <dbReference type="EMBL" id="ERG97197.1"/>
    </source>
</evidence>
<accession>U1PTR3</accession>
<dbReference type="AlphaFoldDB" id="U1PTR3"/>
<dbReference type="EMBL" id="KE356561">
    <property type="protein sequence ID" value="ERG97197.1"/>
    <property type="molecule type" value="Genomic_DNA"/>
</dbReference>
<organism evidence="2 3">
    <name type="scientific">Haloquadratum walsbyi J07HQW2</name>
    <dbReference type="NCBI Taxonomy" id="1238425"/>
    <lineage>
        <taxon>Archaea</taxon>
        <taxon>Methanobacteriati</taxon>
        <taxon>Methanobacteriota</taxon>
        <taxon>Stenosarchaea group</taxon>
        <taxon>Halobacteria</taxon>
        <taxon>Halobacteriales</taxon>
        <taxon>Haloferacaceae</taxon>
        <taxon>Haloquadratum</taxon>
    </lineage>
</organism>
<dbReference type="STRING" id="1238425.J07HQW2_03683"/>
<proteinExistence type="predicted"/>
<dbReference type="Proteomes" id="UP000030710">
    <property type="component" value="Unassembled WGS sequence"/>
</dbReference>
<evidence type="ECO:0000313" key="3">
    <source>
        <dbReference type="Proteomes" id="UP000030710"/>
    </source>
</evidence>
<dbReference type="HOGENOM" id="CLU_1840532_0_0_2"/>
<keyword evidence="1" id="KW-0472">Membrane</keyword>
<sequence>MRDGLVHRYAVEGVGRVVVRFAVQLVSIVAVRGDHPVLATVALEVTEGGILGHLRPLRDTLFQRLHERRAILFGPFVVFLVHVVRVAFPAVEDALQFALLVQRIDEMTIDDPRAEVPCATELVHEVRLVPIEEVDAFGK</sequence>